<dbReference type="PROSITE" id="PS51914">
    <property type="entry name" value="MRH"/>
    <property type="match status" value="1"/>
</dbReference>
<accession>A0ABR1GFP4</accession>
<dbReference type="InterPro" id="IPR009011">
    <property type="entry name" value="Man6P_isomerase_rcpt-bd_dom_sf"/>
</dbReference>
<evidence type="ECO:0000313" key="9">
    <source>
        <dbReference type="Proteomes" id="UP001363151"/>
    </source>
</evidence>
<dbReference type="Proteomes" id="UP001363151">
    <property type="component" value="Unassembled WGS sequence"/>
</dbReference>
<keyword evidence="9" id="KW-1185">Reference proteome</keyword>
<dbReference type="Pfam" id="PF13015">
    <property type="entry name" value="PRKCSH_1"/>
    <property type="match status" value="1"/>
</dbReference>
<dbReference type="InterPro" id="IPR036607">
    <property type="entry name" value="PRKCSH"/>
</dbReference>
<keyword evidence="3" id="KW-0256">Endoplasmic reticulum</keyword>
<evidence type="ECO:0000259" key="7">
    <source>
        <dbReference type="PROSITE" id="PS51914"/>
    </source>
</evidence>
<keyword evidence="5" id="KW-0175">Coiled coil</keyword>
<dbReference type="PANTHER" id="PTHR12630:SF1">
    <property type="entry name" value="GLUCOSIDASE 2 SUBUNIT BETA"/>
    <property type="match status" value="1"/>
</dbReference>
<evidence type="ECO:0000256" key="2">
    <source>
        <dbReference type="ARBA" id="ARBA00022729"/>
    </source>
</evidence>
<evidence type="ECO:0000256" key="5">
    <source>
        <dbReference type="SAM" id="Coils"/>
    </source>
</evidence>
<comment type="caution">
    <text evidence="8">The sequence shown here is derived from an EMBL/GenBank/DDBJ whole genome shotgun (WGS) entry which is preliminary data.</text>
</comment>
<name>A0ABR1GFP4_AURAN</name>
<evidence type="ECO:0000256" key="3">
    <source>
        <dbReference type="ARBA" id="ARBA00022824"/>
    </source>
</evidence>
<evidence type="ECO:0000256" key="1">
    <source>
        <dbReference type="ARBA" id="ARBA00022387"/>
    </source>
</evidence>
<evidence type="ECO:0000256" key="4">
    <source>
        <dbReference type="ARBA" id="ARBA00023157"/>
    </source>
</evidence>
<dbReference type="SUPFAM" id="SSF50911">
    <property type="entry name" value="Mannose 6-phosphate receptor domain"/>
    <property type="match status" value="1"/>
</dbReference>
<reference evidence="8 9" key="1">
    <citation type="submission" date="2024-03" db="EMBL/GenBank/DDBJ databases">
        <title>Aureococcus anophagefferens CCMP1851 and Kratosvirus quantuckense: Draft genome of a second virus-susceptible host strain in the model system.</title>
        <authorList>
            <person name="Chase E."/>
            <person name="Truchon A.R."/>
            <person name="Schepens W."/>
            <person name="Wilhelm S.W."/>
        </authorList>
    </citation>
    <scope>NUCLEOTIDE SEQUENCE [LARGE SCALE GENOMIC DNA]</scope>
    <source>
        <strain evidence="8 9">CCMP1851</strain>
    </source>
</reference>
<dbReference type="InterPro" id="IPR039794">
    <property type="entry name" value="Gtb1-like"/>
</dbReference>
<dbReference type="Gene3D" id="2.70.130.10">
    <property type="entry name" value="Mannose-6-phosphate receptor binding domain"/>
    <property type="match status" value="1"/>
</dbReference>
<evidence type="ECO:0000256" key="6">
    <source>
        <dbReference type="SAM" id="SignalP"/>
    </source>
</evidence>
<feature type="chain" id="PRO_5046105096" description="Glucosidase 2 subunit beta" evidence="6">
    <location>
        <begin position="21"/>
        <end position="514"/>
    </location>
</feature>
<dbReference type="Pfam" id="PF12999">
    <property type="entry name" value="PRKCSH-like"/>
    <property type="match status" value="1"/>
</dbReference>
<feature type="domain" description="MRH" evidence="7">
    <location>
        <begin position="405"/>
        <end position="500"/>
    </location>
</feature>
<keyword evidence="4" id="KW-1015">Disulfide bond</keyword>
<dbReference type="InterPro" id="IPR028146">
    <property type="entry name" value="PRKCSH_N"/>
</dbReference>
<dbReference type="PANTHER" id="PTHR12630">
    <property type="entry name" value="N-LINKED OLIGOSACCHARIDE PROCESSING"/>
    <property type="match status" value="1"/>
</dbReference>
<sequence length="514" mass="53836">MAARRRWLVATALVLGPSAAFWGKQKPPVPPGGLACDGGYTAVPATQINDDYCDCGDGADEPGTAACSGATIGVATFECANVNYEAAKIMASRVRDGACDCCDGSDEENGKCGNTCEAEYLEKHAERLRLEAARAAGLEKRKSYVAQYEAAKAEGDAAAATAESTINFLQKGIDMNEKKVADHEAEAVKRRDAAVAAGDAAYGLLAPALEKAAGDERSRAALELAAAAMEIEALLDVVMNKAGLPDELTNKIDDVDVLSLGVDAAEALVNVGKEPEAAEHRLAAAGHLEKLFGALHLGGASPDAATAVALEVAKACGAALRKDGEAISGRLAALKGDQASLAAALIVPKVDDKVETYALPEAAAAKEALQKLKEQKTAAQKTIDDHRVAFEEDSGPDGAYFPLKGQCYSKKIAQYTYELCPFGKAKQDHTNLGAWKEWRHVDGRADGGWHYANGQYCAGHGARELTVALKCGAEEALGHVDEPSICKYAVDFHTPAACAPSDAPSPPERPRGIF</sequence>
<feature type="signal peptide" evidence="6">
    <location>
        <begin position="1"/>
        <end position="20"/>
    </location>
</feature>
<proteinExistence type="predicted"/>
<protein>
    <recommendedName>
        <fullName evidence="1">Glucosidase 2 subunit beta</fullName>
    </recommendedName>
</protein>
<dbReference type="InterPro" id="IPR044865">
    <property type="entry name" value="MRH_dom"/>
</dbReference>
<evidence type="ECO:0000313" key="8">
    <source>
        <dbReference type="EMBL" id="KAK7254607.1"/>
    </source>
</evidence>
<dbReference type="EMBL" id="JBBJCI010000023">
    <property type="protein sequence ID" value="KAK7254607.1"/>
    <property type="molecule type" value="Genomic_DNA"/>
</dbReference>
<organism evidence="8 9">
    <name type="scientific">Aureococcus anophagefferens</name>
    <name type="common">Harmful bloom alga</name>
    <dbReference type="NCBI Taxonomy" id="44056"/>
    <lineage>
        <taxon>Eukaryota</taxon>
        <taxon>Sar</taxon>
        <taxon>Stramenopiles</taxon>
        <taxon>Ochrophyta</taxon>
        <taxon>Pelagophyceae</taxon>
        <taxon>Pelagomonadales</taxon>
        <taxon>Pelagomonadaceae</taxon>
        <taxon>Aureococcus</taxon>
    </lineage>
</organism>
<feature type="coiled-coil region" evidence="5">
    <location>
        <begin position="362"/>
        <end position="389"/>
    </location>
</feature>
<gene>
    <name evidence="8" type="ORF">SO694_00010154</name>
</gene>
<keyword evidence="2 6" id="KW-0732">Signal</keyword>